<dbReference type="PROSITE" id="PS00188">
    <property type="entry name" value="BIOTIN"/>
    <property type="match status" value="1"/>
</dbReference>
<dbReference type="Gene3D" id="2.40.50.100">
    <property type="match status" value="1"/>
</dbReference>
<evidence type="ECO:0000313" key="18">
    <source>
        <dbReference type="EMBL" id="WWM70064.1"/>
    </source>
</evidence>
<evidence type="ECO:0000256" key="12">
    <source>
        <dbReference type="ARBA" id="ARBA00023267"/>
    </source>
</evidence>
<dbReference type="Gene3D" id="3.30.700.30">
    <property type="match status" value="1"/>
</dbReference>
<dbReference type="Gene3D" id="3.30.470.20">
    <property type="entry name" value="ATP-grasp fold, B domain"/>
    <property type="match status" value="1"/>
</dbReference>
<dbReference type="SMART" id="SM00878">
    <property type="entry name" value="Biotin_carb_C"/>
    <property type="match status" value="1"/>
</dbReference>
<organism evidence="18 19">
    <name type="scientific">Sphingomonas kaistensis</name>
    <dbReference type="NCBI Taxonomy" id="298708"/>
    <lineage>
        <taxon>Bacteria</taxon>
        <taxon>Pseudomonadati</taxon>
        <taxon>Pseudomonadota</taxon>
        <taxon>Alphaproteobacteria</taxon>
        <taxon>Sphingomonadales</taxon>
        <taxon>Sphingomonadaceae</taxon>
        <taxon>Sphingomonas</taxon>
    </lineage>
</organism>
<keyword evidence="8" id="KW-0460">Magnesium</keyword>
<dbReference type="PROSITE" id="PS50975">
    <property type="entry name" value="ATP_GRASP"/>
    <property type="match status" value="1"/>
</dbReference>
<keyword evidence="4" id="KW-0436">Ligase</keyword>
<dbReference type="InterPro" id="IPR005481">
    <property type="entry name" value="BC-like_N"/>
</dbReference>
<comment type="catalytic activity">
    <reaction evidence="13">
        <text>propanoyl-CoA + hydrogencarbonate + ATP = (S)-methylmalonyl-CoA + ADP + phosphate + H(+)</text>
        <dbReference type="Rhea" id="RHEA:23720"/>
        <dbReference type="ChEBI" id="CHEBI:15378"/>
        <dbReference type="ChEBI" id="CHEBI:17544"/>
        <dbReference type="ChEBI" id="CHEBI:30616"/>
        <dbReference type="ChEBI" id="CHEBI:43474"/>
        <dbReference type="ChEBI" id="CHEBI:57327"/>
        <dbReference type="ChEBI" id="CHEBI:57392"/>
        <dbReference type="ChEBI" id="CHEBI:456216"/>
        <dbReference type="EC" id="6.4.1.3"/>
    </reaction>
    <physiologicalReaction direction="left-to-right" evidence="13">
        <dbReference type="Rhea" id="RHEA:23721"/>
    </physiologicalReaction>
</comment>
<dbReference type="InterPro" id="IPR041265">
    <property type="entry name" value="PCC_BT"/>
</dbReference>
<dbReference type="InterPro" id="IPR050856">
    <property type="entry name" value="Biotin_carboxylase_complex"/>
</dbReference>
<evidence type="ECO:0000256" key="7">
    <source>
        <dbReference type="ARBA" id="ARBA00022840"/>
    </source>
</evidence>
<dbReference type="Pfam" id="PF02786">
    <property type="entry name" value="CPSase_L_D2"/>
    <property type="match status" value="1"/>
</dbReference>
<dbReference type="Pfam" id="PF00289">
    <property type="entry name" value="Biotin_carb_N"/>
    <property type="match status" value="1"/>
</dbReference>
<name>A0ABZ2G0T0_9SPHN</name>
<keyword evidence="5" id="KW-0479">Metal-binding</keyword>
<keyword evidence="11" id="KW-0464">Manganese</keyword>
<dbReference type="SUPFAM" id="SSF52440">
    <property type="entry name" value="PreATP-grasp domain"/>
    <property type="match status" value="1"/>
</dbReference>
<evidence type="ECO:0000256" key="11">
    <source>
        <dbReference type="ARBA" id="ARBA00023211"/>
    </source>
</evidence>
<dbReference type="EC" id="6.4.1.3" evidence="3"/>
<comment type="pathway">
    <text evidence="2">Metabolic intermediate metabolism; propanoyl-CoA degradation; succinyl-CoA from propanoyl-CoA: step 1/3.</text>
</comment>
<dbReference type="SUPFAM" id="SSF51246">
    <property type="entry name" value="Rudiment single hybrid motif"/>
    <property type="match status" value="1"/>
</dbReference>
<dbReference type="InterPro" id="IPR011761">
    <property type="entry name" value="ATP-grasp"/>
</dbReference>
<dbReference type="PROSITE" id="PS50979">
    <property type="entry name" value="BC"/>
    <property type="match status" value="1"/>
</dbReference>
<dbReference type="InterPro" id="IPR011764">
    <property type="entry name" value="Biotin_carboxylation_dom"/>
</dbReference>
<dbReference type="Pfam" id="PF18140">
    <property type="entry name" value="PCC_BT"/>
    <property type="match status" value="1"/>
</dbReference>
<dbReference type="InterPro" id="IPR011054">
    <property type="entry name" value="Rudment_hybrid_motif"/>
</dbReference>
<keyword evidence="12" id="KW-0092">Biotin</keyword>
<evidence type="ECO:0000256" key="4">
    <source>
        <dbReference type="ARBA" id="ARBA00022598"/>
    </source>
</evidence>
<feature type="domain" description="Lipoyl-binding" evidence="15">
    <location>
        <begin position="596"/>
        <end position="675"/>
    </location>
</feature>
<keyword evidence="19" id="KW-1185">Reference proteome</keyword>
<feature type="domain" description="Biotin carboxylation" evidence="17">
    <location>
        <begin position="1"/>
        <end position="464"/>
    </location>
</feature>
<protein>
    <recommendedName>
        <fullName evidence="3">propionyl-CoA carboxylase</fullName>
        <ecNumber evidence="3">6.4.1.3</ecNumber>
    </recommendedName>
</protein>
<dbReference type="InterPro" id="IPR001882">
    <property type="entry name" value="Biotin_BS"/>
</dbReference>
<evidence type="ECO:0000259" key="15">
    <source>
        <dbReference type="PROSITE" id="PS50968"/>
    </source>
</evidence>
<keyword evidence="7 14" id="KW-0067">ATP-binding</keyword>
<evidence type="ECO:0000256" key="2">
    <source>
        <dbReference type="ARBA" id="ARBA00005060"/>
    </source>
</evidence>
<evidence type="ECO:0000256" key="9">
    <source>
        <dbReference type="ARBA" id="ARBA00022963"/>
    </source>
</evidence>
<dbReference type="InterPro" id="IPR005479">
    <property type="entry name" value="CPAse_ATP-bd"/>
</dbReference>
<dbReference type="InterPro" id="IPR000089">
    <property type="entry name" value="Biotin_lipoyl"/>
</dbReference>
<dbReference type="InterPro" id="IPR016185">
    <property type="entry name" value="PreATP-grasp_dom_sf"/>
</dbReference>
<dbReference type="PROSITE" id="PS50968">
    <property type="entry name" value="BIOTINYL_LIPOYL"/>
    <property type="match status" value="1"/>
</dbReference>
<keyword evidence="9" id="KW-0442">Lipid degradation</keyword>
<dbReference type="PANTHER" id="PTHR18866:SF33">
    <property type="entry name" value="METHYLCROTONOYL-COA CARBOXYLASE SUBUNIT ALPHA, MITOCHONDRIAL-RELATED"/>
    <property type="match status" value="1"/>
</dbReference>
<evidence type="ECO:0000256" key="5">
    <source>
        <dbReference type="ARBA" id="ARBA00022723"/>
    </source>
</evidence>
<keyword evidence="10" id="KW-0443">Lipid metabolism</keyword>
<evidence type="ECO:0000259" key="16">
    <source>
        <dbReference type="PROSITE" id="PS50975"/>
    </source>
</evidence>
<dbReference type="PANTHER" id="PTHR18866">
    <property type="entry name" value="CARBOXYLASE:PYRUVATE/ACETYL-COA/PROPIONYL-COA CARBOXYLASE"/>
    <property type="match status" value="1"/>
</dbReference>
<dbReference type="Pfam" id="PF02785">
    <property type="entry name" value="Biotin_carb_C"/>
    <property type="match status" value="1"/>
</dbReference>
<dbReference type="SUPFAM" id="SSF51230">
    <property type="entry name" value="Single hybrid motif"/>
    <property type="match status" value="1"/>
</dbReference>
<evidence type="ECO:0000259" key="17">
    <source>
        <dbReference type="PROSITE" id="PS50979"/>
    </source>
</evidence>
<evidence type="ECO:0000256" key="10">
    <source>
        <dbReference type="ARBA" id="ARBA00023098"/>
    </source>
</evidence>
<dbReference type="InterPro" id="IPR005482">
    <property type="entry name" value="Biotin_COase_C"/>
</dbReference>
<reference evidence="18 19" key="1">
    <citation type="submission" date="2024-02" db="EMBL/GenBank/DDBJ databases">
        <title>Full genome sequence of Sphingomonas kaistensis.</title>
        <authorList>
            <person name="Poletto B.L."/>
            <person name="Silva G."/>
            <person name="Galante D."/>
            <person name="Campos K.R."/>
            <person name="Santos M.B.N."/>
            <person name="Sacchi C.T."/>
        </authorList>
    </citation>
    <scope>NUCLEOTIDE SEQUENCE [LARGE SCALE GENOMIC DNA]</scope>
    <source>
        <strain evidence="18 19">MA4R</strain>
    </source>
</reference>
<evidence type="ECO:0000256" key="8">
    <source>
        <dbReference type="ARBA" id="ARBA00022842"/>
    </source>
</evidence>
<keyword evidence="6 14" id="KW-0547">Nucleotide-binding</keyword>
<dbReference type="RefSeq" id="WP_338502678.1">
    <property type="nucleotide sequence ID" value="NZ_CP145607.1"/>
</dbReference>
<evidence type="ECO:0000256" key="6">
    <source>
        <dbReference type="ARBA" id="ARBA00022741"/>
    </source>
</evidence>
<evidence type="ECO:0000256" key="14">
    <source>
        <dbReference type="PROSITE-ProRule" id="PRU00409"/>
    </source>
</evidence>
<evidence type="ECO:0000256" key="3">
    <source>
        <dbReference type="ARBA" id="ARBA00013050"/>
    </source>
</evidence>
<dbReference type="SUPFAM" id="SSF56059">
    <property type="entry name" value="Glutathione synthetase ATP-binding domain-like"/>
    <property type="match status" value="1"/>
</dbReference>
<evidence type="ECO:0000256" key="13">
    <source>
        <dbReference type="ARBA" id="ARBA00049495"/>
    </source>
</evidence>
<feature type="domain" description="ATP-grasp" evidence="16">
    <location>
        <begin position="120"/>
        <end position="321"/>
    </location>
</feature>
<dbReference type="PROSITE" id="PS00866">
    <property type="entry name" value="CPSASE_1"/>
    <property type="match status" value="1"/>
</dbReference>
<evidence type="ECO:0000313" key="19">
    <source>
        <dbReference type="Proteomes" id="UP001382935"/>
    </source>
</evidence>
<proteinExistence type="predicted"/>
<comment type="cofactor">
    <cofactor evidence="1">
        <name>biotin</name>
        <dbReference type="ChEBI" id="CHEBI:57586"/>
    </cofactor>
</comment>
<evidence type="ECO:0000256" key="1">
    <source>
        <dbReference type="ARBA" id="ARBA00001953"/>
    </source>
</evidence>
<sequence length="675" mass="73048">MFSKILIANRGEIACRVITTARRMGIKTVAVYSDADARAPFVRMADEAVHIGPPPAAQSYLLADKIIAACKATGAEAVHPGYGFLSERTSFAEALAAEGIAFIGPPVNAIAAMGDKIESKKLAKAAGVNVVPGFVGEIADTEHAVRIAGEIGYPVMMKASAGGGGKGMRLAYSEQDVREGFEATKREGLASFGDDRVFIEKFIEDPRHIEIQILGDQHGTILYLNERECSIQRRHQKVVEEAPSPFVTPKMRKAMGEQCVALARAVGYYSAGTVELIVSGKDPTGESFYFLEMNTRLQVEHPVTEAITGIDLVEQMIRVAAGEKLPFTQDDIGIDGWSIENRVYAEDPYRGFLPSTGRLAHYRPPVPGWTDDGQANGRRGLDGVRVDDGVFEGGEVSMFYDPMIAKLVTWAPTRDEAADKQVEALDAFRIEGLGHNVDFLSAIMQHPRFRSGELTTGFIAEEYPEGFTGAPLDDALTADLSALAAFIGTVHESRALLIDQQLGGPSPAAREHVVRLDGGAEHHVRFTLDKVVVDGGEPLAFEADYAPGQRLLRARIGHRSRTVLVEKQGRALKMTTRGGSHRATVMTPRVAELARHMIEKIPPDLSRFLLAPMPGLVTRLDVAVGDKVEAGQPIAVMEAMKMENILRAEKSATVKATPVDAGTSVAVDQVIVEFE</sequence>
<dbReference type="PROSITE" id="PS00867">
    <property type="entry name" value="CPSASE_2"/>
    <property type="match status" value="1"/>
</dbReference>
<dbReference type="CDD" id="cd06850">
    <property type="entry name" value="biotinyl_domain"/>
    <property type="match status" value="1"/>
</dbReference>
<dbReference type="InterPro" id="IPR011053">
    <property type="entry name" value="Single_hybrid_motif"/>
</dbReference>
<gene>
    <name evidence="18" type="ORF">V6R86_05045</name>
</gene>
<dbReference type="EMBL" id="CP145607">
    <property type="protein sequence ID" value="WWM70064.1"/>
    <property type="molecule type" value="Genomic_DNA"/>
</dbReference>
<dbReference type="Pfam" id="PF00364">
    <property type="entry name" value="Biotin_lipoyl"/>
    <property type="match status" value="1"/>
</dbReference>
<accession>A0ABZ2G0T0</accession>
<dbReference type="Proteomes" id="UP001382935">
    <property type="component" value="Chromosome"/>
</dbReference>